<dbReference type="GeneID" id="16880845"/>
<keyword evidence="3" id="KW-1185">Reference proteome</keyword>
<evidence type="ECO:0000313" key="2">
    <source>
        <dbReference type="EMBL" id="AGO47283.1"/>
    </source>
</evidence>
<feature type="region of interest" description="Disordered" evidence="1">
    <location>
        <begin position="20"/>
        <end position="45"/>
    </location>
</feature>
<evidence type="ECO:0000313" key="3">
    <source>
        <dbReference type="Proteomes" id="UP000014733"/>
    </source>
</evidence>
<reference evidence="2 3" key="1">
    <citation type="journal article" date="2013" name="Proc. Natl. Acad. Sci. U.S.A.">
        <title>Twelve previously unknown phage genera are ubiquitous in global oceans.</title>
        <authorList>
            <person name="Holmfeldt K."/>
            <person name="Solonenko N."/>
            <person name="Shah M."/>
            <person name="Corrier K."/>
            <person name="Riemann L."/>
            <person name="Verberkmoes N.C."/>
            <person name="Sullivan M.B."/>
        </authorList>
    </citation>
    <scope>NUCLEOTIDE SEQUENCE [LARGE SCALE GENOMIC DNA]</scope>
    <source>
        <strain evidence="2">Phi12:2</strain>
    </source>
</reference>
<organism evidence="2 3">
    <name type="scientific">Cellulophaga phage phi12:2</name>
    <dbReference type="NCBI Taxonomy" id="1327969"/>
    <lineage>
        <taxon>Viruses</taxon>
        <taxon>Viruses incertae sedis</taxon>
        <taxon>Obscuriviridae</taxon>
        <taxon>Cebaduodecimvirus</taxon>
        <taxon>Cebaduodecimvirus phi12duo</taxon>
    </lineage>
</organism>
<feature type="compositionally biased region" description="Low complexity" evidence="1">
    <location>
        <begin position="20"/>
        <end position="40"/>
    </location>
</feature>
<sequence>MVINRAVLATKKLSKMANRNYNNSNRQGGSNYSQNQNNNQPQFKKSGVVYSPIKGRDGLYMVNAWNASKKGLVLAKCFPYHATTDKSGAILVVTSAKNNTYMKMMCEITYRKTGITRLLPCLMNIETQVIALSELGMVITPNGHGKTRNGKTAKGYFGTFTG</sequence>
<dbReference type="Proteomes" id="UP000014733">
    <property type="component" value="Segment"/>
</dbReference>
<dbReference type="OrthoDB" id="31573at10239"/>
<gene>
    <name evidence="2" type="ORF">Phi12:2_pg6</name>
</gene>
<protein>
    <submittedName>
        <fullName evidence="2">Structural protein</fullName>
    </submittedName>
</protein>
<name>R9ZZ95_9VIRU</name>
<evidence type="ECO:0000256" key="1">
    <source>
        <dbReference type="SAM" id="MobiDB-lite"/>
    </source>
</evidence>
<proteinExistence type="predicted"/>
<dbReference type="KEGG" id="vg:16880845"/>
<dbReference type="EMBL" id="KC821606">
    <property type="protein sequence ID" value="AGO47283.1"/>
    <property type="molecule type" value="Genomic_DNA"/>
</dbReference>
<accession>R9ZZ95</accession>
<reference evidence="3" key="2">
    <citation type="submission" date="2013-03" db="EMBL/GenBank/DDBJ databases">
        <title>The Cellulophaga phages: a novel, diverse, and globally ubiquitous model system.</title>
        <authorList>
            <person name="Holmfeldt K."/>
            <person name="Solonenko N."/>
            <person name="Shah M."/>
            <person name="Corrier K."/>
            <person name="Riemann L."/>
            <person name="VerBerkmoes N.C."/>
            <person name="Sullivan M.B."/>
        </authorList>
    </citation>
    <scope>NUCLEOTIDE SEQUENCE [LARGE SCALE GENOMIC DNA]</scope>
</reference>
<dbReference type="RefSeq" id="YP_008241488.1">
    <property type="nucleotide sequence ID" value="NC_021797.1"/>
</dbReference>